<dbReference type="EMBL" id="LT670849">
    <property type="protein sequence ID" value="SHN82969.1"/>
    <property type="molecule type" value="Genomic_DNA"/>
</dbReference>
<dbReference type="RefSeq" id="WP_244553051.1">
    <property type="nucleotide sequence ID" value="NZ_LT670849.1"/>
</dbReference>
<dbReference type="Pfam" id="PF01436">
    <property type="entry name" value="NHL"/>
    <property type="match status" value="1"/>
</dbReference>
<keyword evidence="2" id="KW-0677">Repeat</keyword>
<name>A0A1M7UJ10_9BRAD</name>
<dbReference type="CDD" id="cd14958">
    <property type="entry name" value="NHL_PAL_like"/>
    <property type="match status" value="1"/>
</dbReference>
<evidence type="ECO:0000313" key="5">
    <source>
        <dbReference type="EMBL" id="SHN82969.1"/>
    </source>
</evidence>
<feature type="repeat" description="NHL" evidence="4">
    <location>
        <begin position="211"/>
        <end position="250"/>
    </location>
</feature>
<keyword evidence="3" id="KW-0325">Glycoprotein</keyword>
<protein>
    <submittedName>
        <fullName evidence="5">NHL repeat-containing protein</fullName>
    </submittedName>
</protein>
<keyword evidence="6" id="KW-1185">Reference proteome</keyword>
<evidence type="ECO:0000256" key="1">
    <source>
        <dbReference type="ARBA" id="ARBA00022729"/>
    </source>
</evidence>
<evidence type="ECO:0000256" key="2">
    <source>
        <dbReference type="ARBA" id="ARBA00022737"/>
    </source>
</evidence>
<keyword evidence="1" id="KW-0732">Signal</keyword>
<dbReference type="PROSITE" id="PS51125">
    <property type="entry name" value="NHL"/>
    <property type="match status" value="2"/>
</dbReference>
<gene>
    <name evidence="5" type="ORF">SAMN05444170_5349</name>
</gene>
<dbReference type="PANTHER" id="PTHR10680:SF38">
    <property type="entry name" value="BLL1368 PROTEIN"/>
    <property type="match status" value="1"/>
</dbReference>
<dbReference type="AlphaFoldDB" id="A0A1M7UJ10"/>
<dbReference type="Proteomes" id="UP000184096">
    <property type="component" value="Chromosome I"/>
</dbReference>
<dbReference type="InterPro" id="IPR011042">
    <property type="entry name" value="6-blade_b-propeller_TolB-like"/>
</dbReference>
<dbReference type="SUPFAM" id="SSF63829">
    <property type="entry name" value="Calcium-dependent phosphotriesterase"/>
    <property type="match status" value="1"/>
</dbReference>
<reference evidence="6" key="1">
    <citation type="submission" date="2016-11" db="EMBL/GenBank/DDBJ databases">
        <authorList>
            <person name="Varghese N."/>
            <person name="Submissions S."/>
        </authorList>
    </citation>
    <scope>NUCLEOTIDE SEQUENCE [LARGE SCALE GENOMIC DNA]</scope>
    <source>
        <strain evidence="6">GAS401</strain>
    </source>
</reference>
<evidence type="ECO:0000256" key="4">
    <source>
        <dbReference type="PROSITE-ProRule" id="PRU00504"/>
    </source>
</evidence>
<feature type="repeat" description="NHL" evidence="4">
    <location>
        <begin position="169"/>
        <end position="203"/>
    </location>
</feature>
<dbReference type="InterPro" id="IPR001258">
    <property type="entry name" value="NHL_repeat"/>
</dbReference>
<dbReference type="PANTHER" id="PTHR10680">
    <property type="entry name" value="PEPTIDYL-GLYCINE ALPHA-AMIDATING MONOOXYGENASE"/>
    <property type="match status" value="1"/>
</dbReference>
<accession>A0A1M7UJ10</accession>
<organism evidence="5 6">
    <name type="scientific">Bradyrhizobium erythrophlei</name>
    <dbReference type="NCBI Taxonomy" id="1437360"/>
    <lineage>
        <taxon>Bacteria</taxon>
        <taxon>Pseudomonadati</taxon>
        <taxon>Pseudomonadota</taxon>
        <taxon>Alphaproteobacteria</taxon>
        <taxon>Hyphomicrobiales</taxon>
        <taxon>Nitrobacteraceae</taxon>
        <taxon>Bradyrhizobium</taxon>
    </lineage>
</organism>
<evidence type="ECO:0000256" key="3">
    <source>
        <dbReference type="ARBA" id="ARBA00023180"/>
    </source>
</evidence>
<dbReference type="Gene3D" id="2.120.10.30">
    <property type="entry name" value="TolB, C-terminal domain"/>
    <property type="match status" value="1"/>
</dbReference>
<evidence type="ECO:0000313" key="6">
    <source>
        <dbReference type="Proteomes" id="UP000184096"/>
    </source>
</evidence>
<proteinExistence type="predicted"/>
<sequence length="364" mass="39530">MKALISAGSVLTAGLVLLATPFLLQPGLAQEGVPQIAFESVADFPKLLDGMNFGEVPGVAVNSKGHVFVFTRSNSASGPAYGPTAAQLLEFTAEGEFIREIGKGLYAWAFAHSVRIDKDDNIWAIDKGSDMVVKFNPAGRVQWVFGRRKESADNAQPWEHVNPPLPPIDGMFREPTDVAWDSKGNIYISDGYINSRVAKFDAHGQWVKSWGEPGTGPGQFHLPHAIAIDNDDNVYVGDRSNHRIQVFDTEGKFLRMFSITVPPDAATRAVYGNTPTGERLAQVIGQPNSICITPGPKQVMFVGESTYPGRIFKVALDGKVLGVIGKSGRELKEFSGAHALACPSENLIYAAETANWRVQKLILH</sequence>